<gene>
    <name evidence="1" type="primary">trpX</name>
    <name evidence="1" type="ORF">PQ472_04180</name>
</gene>
<proteinExistence type="predicted"/>
<accession>A0ABY7WTG6</accession>
<name>A0ABY7WTG6_9LACO</name>
<dbReference type="InterPro" id="IPR028082">
    <property type="entry name" value="Peripla_BP_I"/>
</dbReference>
<keyword evidence="2" id="KW-1185">Reference proteome</keyword>
<dbReference type="CDD" id="cd06325">
    <property type="entry name" value="PBP1_ABC_unchar_transporter"/>
    <property type="match status" value="1"/>
</dbReference>
<protein>
    <submittedName>
        <fullName evidence="1">Tryptophan ABC transporter substrate-binding protein</fullName>
    </submittedName>
</protein>
<organism evidence="1 2">
    <name type="scientific">Lacticaseibacillus pabuli</name>
    <dbReference type="NCBI Taxonomy" id="3025672"/>
    <lineage>
        <taxon>Bacteria</taxon>
        <taxon>Bacillati</taxon>
        <taxon>Bacillota</taxon>
        <taxon>Bacilli</taxon>
        <taxon>Lactobacillales</taxon>
        <taxon>Lactobacillaceae</taxon>
        <taxon>Lacticaseibacillus</taxon>
    </lineage>
</organism>
<dbReference type="NCBIfam" id="NF041285">
    <property type="entry name" value="ABC_SBP_TrpX"/>
    <property type="match status" value="1"/>
</dbReference>
<dbReference type="InterPro" id="IPR007487">
    <property type="entry name" value="ABC_transpt-TYRBP-like"/>
</dbReference>
<dbReference type="EMBL" id="CP117884">
    <property type="protein sequence ID" value="WDF83442.1"/>
    <property type="molecule type" value="Genomic_DNA"/>
</dbReference>
<sequence>MKKMVAFIVAIIVIVAVGIGIGVGTHKSSQPAKQKTPTVGILQLMSHPALDQIHKGIIAGLKEEGYTKGKNVKIDFQNAEADQSNLKSMSERFVNEKADAMVGIATPSAQALANASSKIPVIMGAITDPVSAKLVKSVKKPGGNITGVSDQAPIDAQLKLIRQMMPKAKTLGIISTSSDDSSQTQVKMVSDRVAKYGFTLKKYSISSTNDLNQVASEMVTKVDAIFVPTDNTIASAMPTLASVADAKKIPIFPTVDTMVKDGGLATIGLDQYQLGVETGKMVGKVLDGKDKTATTPVKFMTKGNLVLNEKVAAKLGIKIPANLKAQAEKSGEVIK</sequence>
<dbReference type="PANTHER" id="PTHR35271">
    <property type="entry name" value="ABC TRANSPORTER, SUBSTRATE-BINDING LIPOPROTEIN-RELATED"/>
    <property type="match status" value="1"/>
</dbReference>
<dbReference type="Proteomes" id="UP001220377">
    <property type="component" value="Chromosome"/>
</dbReference>
<dbReference type="Pfam" id="PF04392">
    <property type="entry name" value="ABC_sub_bind"/>
    <property type="match status" value="1"/>
</dbReference>
<dbReference type="Gene3D" id="3.40.50.2300">
    <property type="match status" value="2"/>
</dbReference>
<dbReference type="InterPro" id="IPR047776">
    <property type="entry name" value="ABC_SBP_TrpX-like"/>
</dbReference>
<dbReference type="SUPFAM" id="SSF53822">
    <property type="entry name" value="Periplasmic binding protein-like I"/>
    <property type="match status" value="1"/>
</dbReference>
<evidence type="ECO:0000313" key="1">
    <source>
        <dbReference type="EMBL" id="WDF83442.1"/>
    </source>
</evidence>
<dbReference type="RefSeq" id="WP_274261622.1">
    <property type="nucleotide sequence ID" value="NZ_CP117884.1"/>
</dbReference>
<evidence type="ECO:0000313" key="2">
    <source>
        <dbReference type="Proteomes" id="UP001220377"/>
    </source>
</evidence>
<dbReference type="PANTHER" id="PTHR35271:SF1">
    <property type="entry name" value="ABC TRANSPORTER, SUBSTRATE-BINDING LIPOPROTEIN"/>
    <property type="match status" value="1"/>
</dbReference>
<reference evidence="1 2" key="1">
    <citation type="submission" date="2023-02" db="EMBL/GenBank/DDBJ databases">
        <title>Genome sequence of Lacticaseibacillus sp. KACC 23028.</title>
        <authorList>
            <person name="Kim S."/>
            <person name="Heo J."/>
            <person name="Kwon S.-W."/>
        </authorList>
    </citation>
    <scope>NUCLEOTIDE SEQUENCE [LARGE SCALE GENOMIC DNA]</scope>
    <source>
        <strain evidence="1 2">KACC 23028</strain>
    </source>
</reference>